<dbReference type="FunFam" id="3.30.160.60:FF:001250">
    <property type="entry name" value="putative transcription factor ovo-like protein 3"/>
    <property type="match status" value="1"/>
</dbReference>
<dbReference type="GO" id="GO:0009913">
    <property type="term" value="P:epidermal cell differentiation"/>
    <property type="evidence" value="ECO:0007669"/>
    <property type="project" value="TreeGrafter"/>
</dbReference>
<dbReference type="Pfam" id="PF13894">
    <property type="entry name" value="zf-C2H2_4"/>
    <property type="match status" value="1"/>
</dbReference>
<dbReference type="GO" id="GO:0045616">
    <property type="term" value="P:regulation of keratinocyte differentiation"/>
    <property type="evidence" value="ECO:0007669"/>
    <property type="project" value="UniProtKB-ARBA"/>
</dbReference>
<feature type="compositionally biased region" description="Basic residues" evidence="9">
    <location>
        <begin position="239"/>
        <end position="253"/>
    </location>
</feature>
<dbReference type="PANTHER" id="PTHR10032">
    <property type="entry name" value="ZINC FINGER PROTEIN WITH KRAB AND SCAN DOMAINS"/>
    <property type="match status" value="1"/>
</dbReference>
<evidence type="ECO:0000256" key="9">
    <source>
        <dbReference type="SAM" id="MobiDB-lite"/>
    </source>
</evidence>
<evidence type="ECO:0000256" key="8">
    <source>
        <dbReference type="PROSITE-ProRule" id="PRU00042"/>
    </source>
</evidence>
<keyword evidence="6" id="KW-0862">Zinc</keyword>
<dbReference type="OrthoDB" id="6508643at2759"/>
<dbReference type="CTD" id="100534921"/>
<organism evidence="11 12">
    <name type="scientific">Ictalurus punctatus</name>
    <name type="common">Channel catfish</name>
    <name type="synonym">Silurus punctatus</name>
    <dbReference type="NCBI Taxonomy" id="7998"/>
    <lineage>
        <taxon>Eukaryota</taxon>
        <taxon>Metazoa</taxon>
        <taxon>Chordata</taxon>
        <taxon>Craniata</taxon>
        <taxon>Vertebrata</taxon>
        <taxon>Euteleostomi</taxon>
        <taxon>Actinopterygii</taxon>
        <taxon>Neopterygii</taxon>
        <taxon>Teleostei</taxon>
        <taxon>Ostariophysi</taxon>
        <taxon>Siluriformes</taxon>
        <taxon>Ictaluridae</taxon>
        <taxon>Ictalurus</taxon>
    </lineage>
</organism>
<dbReference type="GO" id="GO:0008270">
    <property type="term" value="F:zinc ion binding"/>
    <property type="evidence" value="ECO:0007669"/>
    <property type="project" value="UniProtKB-KW"/>
</dbReference>
<dbReference type="FunFam" id="3.30.160.60:FF:000452">
    <property type="entry name" value="Transcription factor Ovo-like 2"/>
    <property type="match status" value="1"/>
</dbReference>
<name>A0A2D0SXS7_ICTPU</name>
<dbReference type="FunFam" id="3.30.160.60:FF:000446">
    <property type="entry name" value="Zinc finger protein"/>
    <property type="match status" value="1"/>
</dbReference>
<comment type="similarity">
    <text evidence="2">Belongs to the krueppel C2H2-type zinc-finger protein family.</text>
</comment>
<dbReference type="InterPro" id="IPR027756">
    <property type="entry name" value="Ovo-like"/>
</dbReference>
<dbReference type="SUPFAM" id="SSF57667">
    <property type="entry name" value="beta-beta-alpha zinc fingers"/>
    <property type="match status" value="2"/>
</dbReference>
<feature type="domain" description="C2H2-type" evidence="10">
    <location>
        <begin position="118"/>
        <end position="145"/>
    </location>
</feature>
<keyword evidence="4" id="KW-0677">Repeat</keyword>
<dbReference type="PANTHER" id="PTHR10032:SF272">
    <property type="entry name" value="OVO-LIKE ZINC FINGER 1A-RELATED"/>
    <property type="match status" value="1"/>
</dbReference>
<evidence type="ECO:0000256" key="6">
    <source>
        <dbReference type="ARBA" id="ARBA00022833"/>
    </source>
</evidence>
<protein>
    <submittedName>
        <fullName evidence="12">Transcription factor Ovo-like 1</fullName>
    </submittedName>
</protein>
<feature type="domain" description="C2H2-type" evidence="10">
    <location>
        <begin position="213"/>
        <end position="241"/>
    </location>
</feature>
<dbReference type="Proteomes" id="UP000221080">
    <property type="component" value="Chromosome 18"/>
</dbReference>
<evidence type="ECO:0000256" key="2">
    <source>
        <dbReference type="ARBA" id="ARBA00006991"/>
    </source>
</evidence>
<evidence type="ECO:0000259" key="10">
    <source>
        <dbReference type="PROSITE" id="PS50157"/>
    </source>
</evidence>
<dbReference type="InterPro" id="IPR013087">
    <property type="entry name" value="Znf_C2H2_type"/>
</dbReference>
<dbReference type="Pfam" id="PF00096">
    <property type="entry name" value="zf-C2H2"/>
    <property type="match status" value="2"/>
</dbReference>
<dbReference type="GO" id="GO:0009968">
    <property type="term" value="P:negative regulation of signal transduction"/>
    <property type="evidence" value="ECO:0007669"/>
    <property type="project" value="UniProtKB-ARBA"/>
</dbReference>
<reference evidence="11" key="1">
    <citation type="journal article" date="2016" name="Nat. Commun.">
        <title>The channel catfish genome sequence provides insights into the evolution of scale formation in teleosts.</title>
        <authorList>
            <person name="Liu Z."/>
            <person name="Liu S."/>
            <person name="Yao J."/>
            <person name="Bao L."/>
            <person name="Zhang J."/>
            <person name="Li Y."/>
            <person name="Jiang C."/>
            <person name="Sun L."/>
            <person name="Wang R."/>
            <person name="Zhang Y."/>
            <person name="Zhou T."/>
            <person name="Zeng Q."/>
            <person name="Fu Q."/>
            <person name="Gao S."/>
            <person name="Li N."/>
            <person name="Koren S."/>
            <person name="Jiang Y."/>
            <person name="Zimin A."/>
            <person name="Xu P."/>
            <person name="Phillippy A.M."/>
            <person name="Geng X."/>
            <person name="Song L."/>
            <person name="Sun F."/>
            <person name="Li C."/>
            <person name="Wang X."/>
            <person name="Chen A."/>
            <person name="Jin Y."/>
            <person name="Yuan Z."/>
            <person name="Yang Y."/>
            <person name="Tan S."/>
            <person name="Peatman E."/>
            <person name="Lu J."/>
            <person name="Qin Z."/>
            <person name="Dunham R."/>
            <person name="Li Z."/>
            <person name="Sonstegard T."/>
            <person name="Feng J."/>
            <person name="Danzmann R.G."/>
            <person name="Schroeder S."/>
            <person name="Scheffler B."/>
            <person name="Duke M.V."/>
            <person name="Ballard L."/>
            <person name="Kucuktas H."/>
            <person name="Kaltenboeck L."/>
            <person name="Liu H."/>
            <person name="Armbruster J."/>
            <person name="Xie Y."/>
            <person name="Kirby M.L."/>
            <person name="Tian Y."/>
            <person name="Flanagan M.E."/>
            <person name="Mu W."/>
            <person name="Waldbieser G.C."/>
        </authorList>
    </citation>
    <scope>NUCLEOTIDE SEQUENCE [LARGE SCALE GENOMIC DNA]</scope>
    <source>
        <strain evidence="11">SDA103</strain>
    </source>
</reference>
<dbReference type="PROSITE" id="PS00028">
    <property type="entry name" value="ZINC_FINGER_C2H2_1"/>
    <property type="match status" value="3"/>
</dbReference>
<comment type="subcellular location">
    <subcellularLocation>
        <location evidence="1">Nucleus</location>
    </subcellularLocation>
</comment>
<keyword evidence="11" id="KW-1185">Reference proteome</keyword>
<feature type="region of interest" description="Disordered" evidence="9">
    <location>
        <begin position="239"/>
        <end position="275"/>
    </location>
</feature>
<evidence type="ECO:0000256" key="1">
    <source>
        <dbReference type="ARBA" id="ARBA00004123"/>
    </source>
</evidence>
<dbReference type="GeneID" id="108278544"/>
<sequence length="275" mass="30823">MPRVFLVKKTSSTSGKKKWNEIPDCARGDIYTPVCIFTHHGHEECEHSPAELPICPSTPQSKTTQTHTQSHSSTAQLSCSAMQELSSHRPPFICSKNKMANANNEALNVSQTTSDSPFSCPICKKTFSLGRVMKRHLRTHSDLKRYSCEYCGKGFNDAFDLKRHVRTHTGVRPFKCTVCEKAFTQRCSLEAHLKKVHGVFQQYAYKERRDKLYVCEECGLTAQTHDSLCSHIQVKHPNSKIAKAKSKNRRRKAQDRGGSVSPCSPHSLSDADAGV</sequence>
<dbReference type="InterPro" id="IPR036236">
    <property type="entry name" value="Znf_C2H2_sf"/>
</dbReference>
<dbReference type="GO" id="GO:0051241">
    <property type="term" value="P:negative regulation of multicellular organismal process"/>
    <property type="evidence" value="ECO:0007669"/>
    <property type="project" value="UniProtKB-ARBA"/>
</dbReference>
<dbReference type="PROSITE" id="PS50157">
    <property type="entry name" value="ZINC_FINGER_C2H2_2"/>
    <property type="match status" value="4"/>
</dbReference>
<evidence type="ECO:0000256" key="3">
    <source>
        <dbReference type="ARBA" id="ARBA00022723"/>
    </source>
</evidence>
<reference evidence="12" key="2">
    <citation type="submission" date="2025-08" db="UniProtKB">
        <authorList>
            <consortium name="RefSeq"/>
        </authorList>
    </citation>
    <scope>IDENTIFICATION</scope>
    <source>
        <tissue evidence="12">Blood</tissue>
    </source>
</reference>
<proteinExistence type="inferred from homology"/>
<evidence type="ECO:0000256" key="4">
    <source>
        <dbReference type="ARBA" id="ARBA00022737"/>
    </source>
</evidence>
<evidence type="ECO:0000313" key="11">
    <source>
        <dbReference type="Proteomes" id="UP000221080"/>
    </source>
</evidence>
<gene>
    <name evidence="12" type="primary">ovol1b</name>
</gene>
<dbReference type="GO" id="GO:0005634">
    <property type="term" value="C:nucleus"/>
    <property type="evidence" value="ECO:0007669"/>
    <property type="project" value="UniProtKB-SubCell"/>
</dbReference>
<dbReference type="GO" id="GO:0000981">
    <property type="term" value="F:DNA-binding transcription factor activity, RNA polymerase II-specific"/>
    <property type="evidence" value="ECO:0007669"/>
    <property type="project" value="TreeGrafter"/>
</dbReference>
<dbReference type="GO" id="GO:0000978">
    <property type="term" value="F:RNA polymerase II cis-regulatory region sequence-specific DNA binding"/>
    <property type="evidence" value="ECO:0007669"/>
    <property type="project" value="TreeGrafter"/>
</dbReference>
<evidence type="ECO:0000256" key="7">
    <source>
        <dbReference type="ARBA" id="ARBA00023242"/>
    </source>
</evidence>
<dbReference type="GO" id="GO:0010837">
    <property type="term" value="P:regulation of keratinocyte proliferation"/>
    <property type="evidence" value="ECO:0007669"/>
    <property type="project" value="UniProtKB-ARBA"/>
</dbReference>
<feature type="domain" description="C2H2-type" evidence="10">
    <location>
        <begin position="146"/>
        <end position="173"/>
    </location>
</feature>
<evidence type="ECO:0000313" key="12">
    <source>
        <dbReference type="RefSeq" id="XP_017347482.1"/>
    </source>
</evidence>
<dbReference type="GO" id="GO:0045892">
    <property type="term" value="P:negative regulation of DNA-templated transcription"/>
    <property type="evidence" value="ECO:0007669"/>
    <property type="project" value="UniProtKB-ARBA"/>
</dbReference>
<evidence type="ECO:0000256" key="5">
    <source>
        <dbReference type="ARBA" id="ARBA00022771"/>
    </source>
</evidence>
<feature type="domain" description="C2H2-type" evidence="10">
    <location>
        <begin position="174"/>
        <end position="197"/>
    </location>
</feature>
<keyword evidence="3" id="KW-0479">Metal-binding</keyword>
<dbReference type="SMART" id="SM00355">
    <property type="entry name" value="ZnF_C2H2"/>
    <property type="match status" value="4"/>
</dbReference>
<keyword evidence="7" id="KW-0539">Nucleus</keyword>
<dbReference type="GO" id="GO:0045596">
    <property type="term" value="P:negative regulation of cell differentiation"/>
    <property type="evidence" value="ECO:0007669"/>
    <property type="project" value="UniProtKB-ARBA"/>
</dbReference>
<dbReference type="OMA" id="KKYSCEH"/>
<dbReference type="RefSeq" id="XP_017347482.1">
    <property type="nucleotide sequence ID" value="XM_017491993.3"/>
</dbReference>
<dbReference type="KEGG" id="ipu:108278544"/>
<accession>A0A2D0SXS7</accession>
<keyword evidence="5 8" id="KW-0863">Zinc-finger</keyword>
<dbReference type="AlphaFoldDB" id="A0A2D0SXS7"/>
<dbReference type="Gene3D" id="3.30.160.60">
    <property type="entry name" value="Classic Zinc Finger"/>
    <property type="match status" value="3"/>
</dbReference>